<comment type="caution">
    <text evidence="2">The sequence shown here is derived from an EMBL/GenBank/DDBJ whole genome shotgun (WGS) entry which is preliminary data.</text>
</comment>
<keyword evidence="3" id="KW-1185">Reference proteome</keyword>
<feature type="transmembrane region" description="Helical" evidence="1">
    <location>
        <begin position="20"/>
        <end position="41"/>
    </location>
</feature>
<name>A0AB94ICV5_9GAMM</name>
<reference evidence="2 3" key="1">
    <citation type="journal article" date="2014" name="Appl. Environ. Microbiol.">
        <title>Genomic features of a bumble bee symbiont reflect its host environment.</title>
        <authorList>
            <person name="Martinson V.G."/>
            <person name="Magoc T."/>
            <person name="Koch H."/>
            <person name="Salzberg S.L."/>
            <person name="Moran N.A."/>
        </authorList>
    </citation>
    <scope>NUCLEOTIDE SEQUENCE [LARGE SCALE GENOMIC DNA]</scope>
    <source>
        <strain evidence="2 3">Bimp</strain>
    </source>
</reference>
<gene>
    <name evidence="2" type="ORF">O970_04510</name>
</gene>
<evidence type="ECO:0000256" key="1">
    <source>
        <dbReference type="SAM" id="Phobius"/>
    </source>
</evidence>
<sequence>MVWPKPDISNRVKLPKKLQFVKWLLFFIILTLITGIAFFLISKHDSGTPQWTFIAKGMIIPIVLGSIAISVRIYIYGLALEKYEIWQHEVAHINQNWQLWAMQSLIVLDSHCILPNSLTAEKILNDRANLDVTIDKSLAFSDNFELKQHLESILFSMRGVLSQLPETESINITIYSSPQAYGSYFDSEIEQVYKTAKIDQSYTLSHHIITYTDAECLTQWIDNGQSALQLIIINNTLSSSDTAFLCAFLLMDKDRYQKLALDIAKAEILRPMITTDMDKGIEQMVEIQSAMQQVEQFWFSNLDEQQESKLIDKLARSNFSFEEIYKLGILVGNQTQLSYWLALALGSEMVTQTGKNNFIAAISQNQWLFTVLTGVDKK</sequence>
<keyword evidence="1" id="KW-1133">Transmembrane helix</keyword>
<keyword evidence="1" id="KW-0472">Membrane</keyword>
<dbReference type="AlphaFoldDB" id="A0AB94ICV5"/>
<dbReference type="RefSeq" id="WP_024495962.1">
    <property type="nucleotide sequence ID" value="NZ_AWGA01000047.1"/>
</dbReference>
<evidence type="ECO:0000313" key="2">
    <source>
        <dbReference type="EMBL" id="TEA27255.1"/>
    </source>
</evidence>
<dbReference type="Proteomes" id="UP000506160">
    <property type="component" value="Unassembled WGS sequence"/>
</dbReference>
<proteinExistence type="predicted"/>
<evidence type="ECO:0008006" key="4">
    <source>
        <dbReference type="Google" id="ProtNLM"/>
    </source>
</evidence>
<accession>A0AB94ICV5</accession>
<feature type="transmembrane region" description="Helical" evidence="1">
    <location>
        <begin position="53"/>
        <end position="75"/>
    </location>
</feature>
<keyword evidence="1" id="KW-0812">Transmembrane</keyword>
<evidence type="ECO:0000313" key="3">
    <source>
        <dbReference type="Proteomes" id="UP000506160"/>
    </source>
</evidence>
<organism evidence="2 3">
    <name type="scientific">Candidatus Schmidhempelia bombi str. Bimp</name>
    <dbReference type="NCBI Taxonomy" id="1387197"/>
    <lineage>
        <taxon>Bacteria</taxon>
        <taxon>Pseudomonadati</taxon>
        <taxon>Pseudomonadota</taxon>
        <taxon>Gammaproteobacteria</taxon>
        <taxon>Orbales</taxon>
        <taxon>Orbaceae</taxon>
        <taxon>Candidatus Schmidhempelia</taxon>
    </lineage>
</organism>
<protein>
    <recommendedName>
        <fullName evidence="4">DUF1266 domain-containing protein</fullName>
    </recommendedName>
</protein>
<dbReference type="EMBL" id="AWGA01000047">
    <property type="protein sequence ID" value="TEA27255.1"/>
    <property type="molecule type" value="Genomic_DNA"/>
</dbReference>